<dbReference type="InterPro" id="IPR003609">
    <property type="entry name" value="Pan_app"/>
</dbReference>
<evidence type="ECO:0000313" key="2">
    <source>
        <dbReference type="EMBL" id="KAL1511591.1"/>
    </source>
</evidence>
<gene>
    <name evidence="2" type="ORF">AB1Y20_006385</name>
</gene>
<organism evidence="2 3">
    <name type="scientific">Prymnesium parvum</name>
    <name type="common">Toxic golden alga</name>
    <dbReference type="NCBI Taxonomy" id="97485"/>
    <lineage>
        <taxon>Eukaryota</taxon>
        <taxon>Haptista</taxon>
        <taxon>Haptophyta</taxon>
        <taxon>Prymnesiophyceae</taxon>
        <taxon>Prymnesiales</taxon>
        <taxon>Prymnesiaceae</taxon>
        <taxon>Prymnesium</taxon>
    </lineage>
</organism>
<protein>
    <recommendedName>
        <fullName evidence="1">Apple domain-containing protein</fullName>
    </recommendedName>
</protein>
<proteinExistence type="predicted"/>
<sequence length="468" mass="51458">MPCLPGVPATPLLLPRLHCDERYAASLRCAGHRFLFTRREVADDAWETLARRAPPSANFSPPLVTLPHRRLLSHNTAFACVRGRLLAFGGQALLHSAAQRGVRRATASARRWPLQWGEAALVLDGEPSASGCVEERPIEPWPRHAPRPPHGFTCEFDGKLSVARRADRLLLFSRANLFRGYGGRHVQLAVSDGPSGFSFGSNTLLHFHNYSIKQSNNIYFFAVRPLWEDALLALFPAVIEGRGGIFCSVSREGVHWSRPLRILASPVVHGSRTRDHPIDQAGPLDDAAIEIGVQHDVYLHLGRASSCDAVPLPSFCSYRLEWEGARPPHLASVCPRLASLKLQHSSPPPSPPPLPPFPMRGWRVGYCEVTAAGRGDCVAGPKGSFAVGEPEDCVQKCLGCPRCRFVSFSRENNDCSWFYACPRRGTSAVASPVNGRLDRTIAARRLQARGGRPHCERLLDQTDPSLIL</sequence>
<evidence type="ECO:0000313" key="3">
    <source>
        <dbReference type="Proteomes" id="UP001515480"/>
    </source>
</evidence>
<dbReference type="Proteomes" id="UP001515480">
    <property type="component" value="Unassembled WGS sequence"/>
</dbReference>
<evidence type="ECO:0000259" key="1">
    <source>
        <dbReference type="Pfam" id="PF00024"/>
    </source>
</evidence>
<accession>A0AB34J328</accession>
<dbReference type="EMBL" id="JBGBPQ010000014">
    <property type="protein sequence ID" value="KAL1511591.1"/>
    <property type="molecule type" value="Genomic_DNA"/>
</dbReference>
<reference evidence="2 3" key="1">
    <citation type="journal article" date="2024" name="Science">
        <title>Giant polyketide synthase enzymes in the biosynthesis of giant marine polyether toxins.</title>
        <authorList>
            <person name="Fallon T.R."/>
            <person name="Shende V.V."/>
            <person name="Wierzbicki I.H."/>
            <person name="Pendleton A.L."/>
            <person name="Watervoot N.F."/>
            <person name="Auber R.P."/>
            <person name="Gonzalez D.J."/>
            <person name="Wisecaver J.H."/>
            <person name="Moore B.S."/>
        </authorList>
    </citation>
    <scope>NUCLEOTIDE SEQUENCE [LARGE SCALE GENOMIC DNA]</scope>
    <source>
        <strain evidence="2 3">12B1</strain>
    </source>
</reference>
<dbReference type="AlphaFoldDB" id="A0AB34J328"/>
<feature type="domain" description="Apple" evidence="1">
    <location>
        <begin position="384"/>
        <end position="423"/>
    </location>
</feature>
<name>A0AB34J328_PRYPA</name>
<keyword evidence="3" id="KW-1185">Reference proteome</keyword>
<dbReference type="Pfam" id="PF00024">
    <property type="entry name" value="PAN_1"/>
    <property type="match status" value="1"/>
</dbReference>
<comment type="caution">
    <text evidence="2">The sequence shown here is derived from an EMBL/GenBank/DDBJ whole genome shotgun (WGS) entry which is preliminary data.</text>
</comment>